<dbReference type="SUPFAM" id="SSF52058">
    <property type="entry name" value="L domain-like"/>
    <property type="match status" value="1"/>
</dbReference>
<dbReference type="InterPro" id="IPR026906">
    <property type="entry name" value="LRR_5"/>
</dbReference>
<organism evidence="1 2">
    <name type="scientific">Effrenium voratum</name>
    <dbReference type="NCBI Taxonomy" id="2562239"/>
    <lineage>
        <taxon>Eukaryota</taxon>
        <taxon>Sar</taxon>
        <taxon>Alveolata</taxon>
        <taxon>Dinophyceae</taxon>
        <taxon>Suessiales</taxon>
        <taxon>Symbiodiniaceae</taxon>
        <taxon>Effrenium</taxon>
    </lineage>
</organism>
<dbReference type="InterPro" id="IPR032675">
    <property type="entry name" value="LRR_dom_sf"/>
</dbReference>
<sequence>MARVITMRQLSGAHEAFELLTDMTLREFKRQPHGWLPCADESKRSMSCVELVVGDKPLLNNDEMVSEAIPGTEVLAFLSIKPVICKNFSTSDCDPDDFRVVEIPSGTGNSAFEGCIGKSDHPKLRDCDWTQCLPGCSSLASLAVADSVNVIGTTAFEGCISLESVPIRNSVTEIPPFAFKGCSSLASLTLPNSAMFLSFGAFQGCACLTIVAIPNSVTQIGTLSFAGCSSLTSVAIPNSIIEIGDVPSKVASHWKA</sequence>
<dbReference type="PANTHER" id="PTHR45661">
    <property type="entry name" value="SURFACE ANTIGEN"/>
    <property type="match status" value="1"/>
</dbReference>
<dbReference type="InterPro" id="IPR053139">
    <property type="entry name" value="Surface_bspA-like"/>
</dbReference>
<dbReference type="Gene3D" id="3.80.10.10">
    <property type="entry name" value="Ribonuclease Inhibitor"/>
    <property type="match status" value="1"/>
</dbReference>
<reference evidence="1" key="1">
    <citation type="submission" date="2023-08" db="EMBL/GenBank/DDBJ databases">
        <authorList>
            <person name="Chen Y."/>
            <person name="Shah S."/>
            <person name="Dougan E. K."/>
            <person name="Thang M."/>
            <person name="Chan C."/>
        </authorList>
    </citation>
    <scope>NUCLEOTIDE SEQUENCE</scope>
</reference>
<gene>
    <name evidence="1" type="ORF">EVOR1521_LOCUS23289</name>
</gene>
<dbReference type="Pfam" id="PF13306">
    <property type="entry name" value="LRR_5"/>
    <property type="match status" value="1"/>
</dbReference>
<evidence type="ECO:0000313" key="1">
    <source>
        <dbReference type="EMBL" id="CAJ1399818.1"/>
    </source>
</evidence>
<protein>
    <submittedName>
        <fullName evidence="1">Uncharacterized protein</fullName>
    </submittedName>
</protein>
<evidence type="ECO:0000313" key="2">
    <source>
        <dbReference type="Proteomes" id="UP001178507"/>
    </source>
</evidence>
<dbReference type="AlphaFoldDB" id="A0AA36NF39"/>
<proteinExistence type="predicted"/>
<dbReference type="PANTHER" id="PTHR45661:SF3">
    <property type="entry name" value="IG-LIKE DOMAIN-CONTAINING PROTEIN"/>
    <property type="match status" value="1"/>
</dbReference>
<dbReference type="Proteomes" id="UP001178507">
    <property type="component" value="Unassembled WGS sequence"/>
</dbReference>
<comment type="caution">
    <text evidence="1">The sequence shown here is derived from an EMBL/GenBank/DDBJ whole genome shotgun (WGS) entry which is preliminary data.</text>
</comment>
<name>A0AA36NF39_9DINO</name>
<accession>A0AA36NF39</accession>
<keyword evidence="2" id="KW-1185">Reference proteome</keyword>
<dbReference type="EMBL" id="CAUJNA010003350">
    <property type="protein sequence ID" value="CAJ1399818.1"/>
    <property type="molecule type" value="Genomic_DNA"/>
</dbReference>